<dbReference type="PANTHER" id="PTHR43280:SF10">
    <property type="entry name" value="REGULATORY PROTEIN POCR"/>
    <property type="match status" value="1"/>
</dbReference>
<evidence type="ECO:0000313" key="10">
    <source>
        <dbReference type="Proteomes" id="UP000190476"/>
    </source>
</evidence>
<dbReference type="SMART" id="SM00448">
    <property type="entry name" value="REC"/>
    <property type="match status" value="1"/>
</dbReference>
<dbReference type="GO" id="GO:0003700">
    <property type="term" value="F:DNA-binding transcription factor activity"/>
    <property type="evidence" value="ECO:0007669"/>
    <property type="project" value="InterPro"/>
</dbReference>
<organism evidence="9 10">
    <name type="scientific">Clostridium chauvoei JF4335</name>
    <dbReference type="NCBI Taxonomy" id="1351755"/>
    <lineage>
        <taxon>Bacteria</taxon>
        <taxon>Bacillati</taxon>
        <taxon>Bacillota</taxon>
        <taxon>Clostridia</taxon>
        <taxon>Eubacteriales</taxon>
        <taxon>Clostridiaceae</taxon>
        <taxon>Clostridium</taxon>
    </lineage>
</organism>
<dbReference type="PROSITE" id="PS01124">
    <property type="entry name" value="HTH_ARAC_FAMILY_2"/>
    <property type="match status" value="1"/>
</dbReference>
<dbReference type="AlphaFoldDB" id="A0A1U6J2N9"/>
<dbReference type="GO" id="GO:0043565">
    <property type="term" value="F:sequence-specific DNA binding"/>
    <property type="evidence" value="ECO:0007669"/>
    <property type="project" value="InterPro"/>
</dbReference>
<dbReference type="Pfam" id="PF00072">
    <property type="entry name" value="Response_reg"/>
    <property type="match status" value="1"/>
</dbReference>
<evidence type="ECO:0000313" key="9">
    <source>
        <dbReference type="EMBL" id="SLK14495.1"/>
    </source>
</evidence>
<dbReference type="CDD" id="cd17536">
    <property type="entry name" value="REC_YesN-like"/>
    <property type="match status" value="1"/>
</dbReference>
<evidence type="ECO:0000256" key="6">
    <source>
        <dbReference type="PROSITE-ProRule" id="PRU00169"/>
    </source>
</evidence>
<keyword evidence="2" id="KW-0805">Transcription regulation</keyword>
<evidence type="ECO:0000256" key="3">
    <source>
        <dbReference type="ARBA" id="ARBA00023125"/>
    </source>
</evidence>
<evidence type="ECO:0000256" key="2">
    <source>
        <dbReference type="ARBA" id="ARBA00023015"/>
    </source>
</evidence>
<evidence type="ECO:0000256" key="1">
    <source>
        <dbReference type="ARBA" id="ARBA00018672"/>
    </source>
</evidence>
<dbReference type="PANTHER" id="PTHR43280">
    <property type="entry name" value="ARAC-FAMILY TRANSCRIPTIONAL REGULATOR"/>
    <property type="match status" value="1"/>
</dbReference>
<dbReference type="Gene3D" id="1.10.10.60">
    <property type="entry name" value="Homeodomain-like"/>
    <property type="match status" value="2"/>
</dbReference>
<keyword evidence="3" id="KW-0238">DNA-binding</keyword>
<dbReference type="InterPro" id="IPR018060">
    <property type="entry name" value="HTH_AraC"/>
</dbReference>
<dbReference type="GeneID" id="66301054"/>
<dbReference type="Proteomes" id="UP000190476">
    <property type="component" value="Chromosome I"/>
</dbReference>
<feature type="modified residue" description="4-aspartylphosphate" evidence="6">
    <location>
        <position position="56"/>
    </location>
</feature>
<dbReference type="InterPro" id="IPR020449">
    <property type="entry name" value="Tscrpt_reg_AraC-type_HTH"/>
</dbReference>
<dbReference type="SUPFAM" id="SSF46689">
    <property type="entry name" value="Homeodomain-like"/>
    <property type="match status" value="2"/>
</dbReference>
<comment type="function">
    <text evidence="5">May play the central regulatory role in sporulation. It may be an element of the effector pathway responsible for the activation of sporulation genes in response to nutritional stress. Spo0A may act in concert with spo0H (a sigma factor) to control the expression of some genes that are critical to the sporulation process.</text>
</comment>
<feature type="domain" description="Response regulatory" evidence="8">
    <location>
        <begin position="3"/>
        <end position="121"/>
    </location>
</feature>
<keyword evidence="6" id="KW-0597">Phosphoprotein</keyword>
<dbReference type="InterPro" id="IPR009057">
    <property type="entry name" value="Homeodomain-like_sf"/>
</dbReference>
<dbReference type="PROSITE" id="PS50110">
    <property type="entry name" value="RESPONSE_REGULATORY"/>
    <property type="match status" value="1"/>
</dbReference>
<dbReference type="STRING" id="1351755.CCH01_06960"/>
<dbReference type="Pfam" id="PF12833">
    <property type="entry name" value="HTH_18"/>
    <property type="match status" value="1"/>
</dbReference>
<gene>
    <name evidence="9" type="ORF">CCH01_06960</name>
</gene>
<dbReference type="SUPFAM" id="SSF52172">
    <property type="entry name" value="CheY-like"/>
    <property type="match status" value="1"/>
</dbReference>
<sequence length="359" mass="42666">MFNVMVVDDLPIMRKDIIRKKIWGEKTGFRVVSEASDGEEALTKIRDNKIDLIITDIKMPNIDGVTLLKKIKEARLSICVILLSEYSEFKYAREGIIFGAFDYLTKPINEKELEEALIRANKFLVEQRRKEEKISKIDKLIKEDEISEILEYIREGNDLVFNKIDDIINNALEENIFKSDSDKYIVKKVSDEILYNVVLEYRWYNKFVNIKNWKKSDEFRSDDIQTIRNYLKEIINKLMIDIAKYKFGYLNNKRVEEICTIIIENIENNISLELICNKMNMNKSYISHFFRKTTGKTIVEHMTFLKMERAKNLLLNAEIKVYEVSYKLDYNDVEYFSRTFKKYIGVSPKEYKTQKENKK</sequence>
<proteinExistence type="predicted"/>
<feature type="domain" description="HTH araC/xylS-type" evidence="7">
    <location>
        <begin position="256"/>
        <end position="354"/>
    </location>
</feature>
<name>A0A1U6J2N9_9CLOT</name>
<dbReference type="InterPro" id="IPR011006">
    <property type="entry name" value="CheY-like_superfamily"/>
</dbReference>
<evidence type="ECO:0000256" key="4">
    <source>
        <dbReference type="ARBA" id="ARBA00023163"/>
    </source>
</evidence>
<keyword evidence="4" id="KW-0804">Transcription</keyword>
<evidence type="ECO:0000259" key="8">
    <source>
        <dbReference type="PROSITE" id="PS50110"/>
    </source>
</evidence>
<evidence type="ECO:0000259" key="7">
    <source>
        <dbReference type="PROSITE" id="PS01124"/>
    </source>
</evidence>
<dbReference type="SMART" id="SM00342">
    <property type="entry name" value="HTH_ARAC"/>
    <property type="match status" value="1"/>
</dbReference>
<accession>A0A1U6J2N9</accession>
<dbReference type="Gene3D" id="3.40.50.2300">
    <property type="match status" value="1"/>
</dbReference>
<evidence type="ECO:0000256" key="5">
    <source>
        <dbReference type="ARBA" id="ARBA00024867"/>
    </source>
</evidence>
<dbReference type="InterPro" id="IPR001789">
    <property type="entry name" value="Sig_transdc_resp-reg_receiver"/>
</dbReference>
<dbReference type="GO" id="GO:0000160">
    <property type="term" value="P:phosphorelay signal transduction system"/>
    <property type="evidence" value="ECO:0007669"/>
    <property type="project" value="InterPro"/>
</dbReference>
<dbReference type="RefSeq" id="WP_161493084.1">
    <property type="nucleotide sequence ID" value="NZ_CBML010000006.1"/>
</dbReference>
<protein>
    <recommendedName>
        <fullName evidence="1">Stage 0 sporulation protein A homolog</fullName>
    </recommendedName>
</protein>
<keyword evidence="10" id="KW-1185">Reference proteome</keyword>
<dbReference type="PRINTS" id="PR00032">
    <property type="entry name" value="HTHARAC"/>
</dbReference>
<reference evidence="10" key="1">
    <citation type="submission" date="2017-03" db="EMBL/GenBank/DDBJ databases">
        <authorList>
            <person name="Falquet L."/>
            <person name="Falquet L."/>
        </authorList>
    </citation>
    <scope>NUCLEOTIDE SEQUENCE [LARGE SCALE GENOMIC DNA]</scope>
</reference>
<dbReference type="EMBL" id="LT799839">
    <property type="protein sequence ID" value="SLK14495.1"/>
    <property type="molecule type" value="Genomic_DNA"/>
</dbReference>